<proteinExistence type="inferred from homology"/>
<evidence type="ECO:0000313" key="8">
    <source>
        <dbReference type="EMBL" id="SNS92864.1"/>
    </source>
</evidence>
<evidence type="ECO:0000256" key="3">
    <source>
        <dbReference type="ARBA" id="ARBA00023125"/>
    </source>
</evidence>
<dbReference type="PROSITE" id="PS51898">
    <property type="entry name" value="TYR_RECOMBINASE"/>
    <property type="match status" value="1"/>
</dbReference>
<dbReference type="InterPro" id="IPR011010">
    <property type="entry name" value="DNA_brk_join_enz"/>
</dbReference>
<dbReference type="Pfam" id="PF00589">
    <property type="entry name" value="Phage_integrase"/>
    <property type="match status" value="1"/>
</dbReference>
<dbReference type="CDD" id="cd01185">
    <property type="entry name" value="INTN1_C_like"/>
    <property type="match status" value="1"/>
</dbReference>
<dbReference type="Gene3D" id="1.10.150.130">
    <property type="match status" value="1"/>
</dbReference>
<dbReference type="PROSITE" id="PS51900">
    <property type="entry name" value="CB"/>
    <property type="match status" value="1"/>
</dbReference>
<dbReference type="EMBL" id="FZOQ01000017">
    <property type="protein sequence ID" value="SNS92864.1"/>
    <property type="molecule type" value="Genomic_DNA"/>
</dbReference>
<dbReference type="GO" id="GO:0003677">
    <property type="term" value="F:DNA binding"/>
    <property type="evidence" value="ECO:0007669"/>
    <property type="project" value="UniProtKB-UniRule"/>
</dbReference>
<dbReference type="InterPro" id="IPR002104">
    <property type="entry name" value="Integrase_catalytic"/>
</dbReference>
<dbReference type="OrthoDB" id="1098628at2"/>
<dbReference type="PANTHER" id="PTHR30349:SF64">
    <property type="entry name" value="PROPHAGE INTEGRASE INTD-RELATED"/>
    <property type="match status" value="1"/>
</dbReference>
<dbReference type="Pfam" id="PF13102">
    <property type="entry name" value="Phage_int_SAM_5"/>
    <property type="match status" value="1"/>
</dbReference>
<feature type="domain" description="Core-binding (CB)" evidence="7">
    <location>
        <begin position="111"/>
        <end position="199"/>
    </location>
</feature>
<dbReference type="GO" id="GO:0015074">
    <property type="term" value="P:DNA integration"/>
    <property type="evidence" value="ECO:0007669"/>
    <property type="project" value="UniProtKB-KW"/>
</dbReference>
<dbReference type="AlphaFoldDB" id="A0A239IKC4"/>
<evidence type="ECO:0000256" key="2">
    <source>
        <dbReference type="ARBA" id="ARBA00022908"/>
    </source>
</evidence>
<dbReference type="InterPro" id="IPR035386">
    <property type="entry name" value="Arm-DNA-bind_5"/>
</dbReference>
<evidence type="ECO:0000313" key="9">
    <source>
        <dbReference type="Proteomes" id="UP000198432"/>
    </source>
</evidence>
<feature type="domain" description="Tyr recombinase" evidence="6">
    <location>
        <begin position="219"/>
        <end position="397"/>
    </location>
</feature>
<dbReference type="InterPro" id="IPR044068">
    <property type="entry name" value="CB"/>
</dbReference>
<comment type="similarity">
    <text evidence="1">Belongs to the 'phage' integrase family.</text>
</comment>
<evidence type="ECO:0000259" key="6">
    <source>
        <dbReference type="PROSITE" id="PS51898"/>
    </source>
</evidence>
<gene>
    <name evidence="8" type="ORF">SAMN06296052_11749</name>
</gene>
<evidence type="ECO:0000259" key="7">
    <source>
        <dbReference type="PROSITE" id="PS51900"/>
    </source>
</evidence>
<keyword evidence="2" id="KW-0229">DNA integration</keyword>
<dbReference type="Gene3D" id="1.10.443.10">
    <property type="entry name" value="Intergrase catalytic core"/>
    <property type="match status" value="1"/>
</dbReference>
<reference evidence="9" key="1">
    <citation type="submission" date="2017-06" db="EMBL/GenBank/DDBJ databases">
        <authorList>
            <person name="Varghese N."/>
            <person name="Submissions S."/>
        </authorList>
    </citation>
    <scope>NUCLEOTIDE SEQUENCE [LARGE SCALE GENOMIC DNA]</scope>
    <source>
        <strain evidence="9">NKM1</strain>
    </source>
</reference>
<organism evidence="8 9">
    <name type="scientific">Pontibacter ummariensis</name>
    <dbReference type="NCBI Taxonomy" id="1610492"/>
    <lineage>
        <taxon>Bacteria</taxon>
        <taxon>Pseudomonadati</taxon>
        <taxon>Bacteroidota</taxon>
        <taxon>Cytophagia</taxon>
        <taxon>Cytophagales</taxon>
        <taxon>Hymenobacteraceae</taxon>
        <taxon>Pontibacter</taxon>
    </lineage>
</organism>
<protein>
    <submittedName>
        <fullName evidence="8">Site-specific recombinase XerD</fullName>
    </submittedName>
</protein>
<dbReference type="InterPro" id="IPR010998">
    <property type="entry name" value="Integrase_recombinase_N"/>
</dbReference>
<dbReference type="Proteomes" id="UP000198432">
    <property type="component" value="Unassembled WGS sequence"/>
</dbReference>
<keyword evidence="3 5" id="KW-0238">DNA-binding</keyword>
<dbReference type="InterPro" id="IPR025269">
    <property type="entry name" value="SAM-like_dom"/>
</dbReference>
<dbReference type="SUPFAM" id="SSF56349">
    <property type="entry name" value="DNA breaking-rejoining enzymes"/>
    <property type="match status" value="1"/>
</dbReference>
<evidence type="ECO:0000256" key="1">
    <source>
        <dbReference type="ARBA" id="ARBA00008857"/>
    </source>
</evidence>
<dbReference type="InterPro" id="IPR050090">
    <property type="entry name" value="Tyrosine_recombinase_XerCD"/>
</dbReference>
<dbReference type="InterPro" id="IPR013762">
    <property type="entry name" value="Integrase-like_cat_sf"/>
</dbReference>
<keyword evidence="9" id="KW-1185">Reference proteome</keyword>
<name>A0A239IKC4_9BACT</name>
<evidence type="ECO:0000256" key="4">
    <source>
        <dbReference type="ARBA" id="ARBA00023172"/>
    </source>
</evidence>
<dbReference type="Pfam" id="PF17293">
    <property type="entry name" value="Arm-DNA-bind_5"/>
    <property type="match status" value="1"/>
</dbReference>
<accession>A0A239IKC4</accession>
<dbReference type="PANTHER" id="PTHR30349">
    <property type="entry name" value="PHAGE INTEGRASE-RELATED"/>
    <property type="match status" value="1"/>
</dbReference>
<dbReference type="GO" id="GO:0006310">
    <property type="term" value="P:DNA recombination"/>
    <property type="evidence" value="ECO:0007669"/>
    <property type="project" value="UniProtKB-KW"/>
</dbReference>
<dbReference type="RefSeq" id="WP_089320496.1">
    <property type="nucleotide sequence ID" value="NZ_FZOQ01000017.1"/>
</dbReference>
<sequence>MTKRIRVLFYLKKPKSYSSGPVPIYLRITIDGKRAEISTGRECEPKKWNSSSGRASGTKETVVSLNAYLETLQAKAYEAHRQLLEEGESITAEGVKLRFLGKEEETRTLLREVEEHNRRMEALVGVEFAPNTLKGYKTSLRHLREFLEWRHGRRDVELRKVDFSFVSDYDFYLRSQCRCSANSVAKYIKHLKKVLNACLAHGWIDKDPFLHYKGKAKQVERVFLSEEELERIAAKEFPVERLSQVRDVFLFSCYTGLAYVDVQQLRRSDVRKGVDGERWVFKRRQKTDTPSRIPLLPAALAILDRYKEHPQCLYKDQLLPVLSNQKMNAYLKEIADVCGIVKPVTFHTARHTFATTVTLLNGVPMESVSKMLGHTSIKTTQHYAKVLDMKLSQDMRLLRNRSQEK</sequence>
<keyword evidence="4" id="KW-0233">DNA recombination</keyword>
<evidence type="ECO:0000256" key="5">
    <source>
        <dbReference type="PROSITE-ProRule" id="PRU01248"/>
    </source>
</evidence>